<accession>A0A8J3JD45</accession>
<feature type="transmembrane region" description="Helical" evidence="9">
    <location>
        <begin position="98"/>
        <end position="119"/>
    </location>
</feature>
<evidence type="ECO:0000256" key="8">
    <source>
        <dbReference type="PROSITE-ProRule" id="PRU01193"/>
    </source>
</evidence>
<evidence type="ECO:0000256" key="9">
    <source>
        <dbReference type="SAM" id="Phobius"/>
    </source>
</evidence>
<feature type="domain" description="CNNM transmembrane" evidence="11">
    <location>
        <begin position="1"/>
        <end position="202"/>
    </location>
</feature>
<dbReference type="InterPro" id="IPR002550">
    <property type="entry name" value="CNNM"/>
</dbReference>
<evidence type="ECO:0000256" key="1">
    <source>
        <dbReference type="ARBA" id="ARBA00004651"/>
    </source>
</evidence>
<comment type="subcellular location">
    <subcellularLocation>
        <location evidence="1">Cell membrane</location>
        <topology evidence="1">Multi-pass membrane protein</topology>
    </subcellularLocation>
</comment>
<keyword evidence="13" id="KW-1185">Reference proteome</keyword>
<evidence type="ECO:0000256" key="2">
    <source>
        <dbReference type="ARBA" id="ARBA00022475"/>
    </source>
</evidence>
<keyword evidence="6 8" id="KW-0472">Membrane</keyword>
<comment type="caution">
    <text evidence="12">The sequence shown here is derived from an EMBL/GenBank/DDBJ whole genome shotgun (WGS) entry which is preliminary data.</text>
</comment>
<evidence type="ECO:0000256" key="5">
    <source>
        <dbReference type="ARBA" id="ARBA00022989"/>
    </source>
</evidence>
<dbReference type="Pfam" id="PF01595">
    <property type="entry name" value="CNNM"/>
    <property type="match status" value="1"/>
</dbReference>
<dbReference type="InterPro" id="IPR044751">
    <property type="entry name" value="Ion_transp-like_CBS"/>
</dbReference>
<keyword evidence="4" id="KW-0677">Repeat</keyword>
<evidence type="ECO:0000259" key="11">
    <source>
        <dbReference type="PROSITE" id="PS51846"/>
    </source>
</evidence>
<organism evidence="12 13">
    <name type="scientific">Catellatospora bangladeshensis</name>
    <dbReference type="NCBI Taxonomy" id="310355"/>
    <lineage>
        <taxon>Bacteria</taxon>
        <taxon>Bacillati</taxon>
        <taxon>Actinomycetota</taxon>
        <taxon>Actinomycetes</taxon>
        <taxon>Micromonosporales</taxon>
        <taxon>Micromonosporaceae</taxon>
        <taxon>Catellatospora</taxon>
    </lineage>
</organism>
<evidence type="ECO:0000259" key="10">
    <source>
        <dbReference type="PROSITE" id="PS51371"/>
    </source>
</evidence>
<dbReference type="RefSeq" id="WP_203746974.1">
    <property type="nucleotide sequence ID" value="NZ_BONF01000018.1"/>
</dbReference>
<dbReference type="PROSITE" id="PS51371">
    <property type="entry name" value="CBS"/>
    <property type="match status" value="2"/>
</dbReference>
<evidence type="ECO:0000256" key="7">
    <source>
        <dbReference type="PROSITE-ProRule" id="PRU00703"/>
    </source>
</evidence>
<dbReference type="InterPro" id="IPR051676">
    <property type="entry name" value="UPF0053_domain"/>
</dbReference>
<dbReference type="GO" id="GO:0005886">
    <property type="term" value="C:plasma membrane"/>
    <property type="evidence" value="ECO:0007669"/>
    <property type="project" value="UniProtKB-SubCell"/>
</dbReference>
<keyword evidence="7" id="KW-0129">CBS domain</keyword>
<sequence>MNTTTALTVSALLLALNGFFVAAEFALVASKRHRLQQYADTGSRAARAAIAGTRELSLMLAGAQLGITLCSLGLGALAKPALADVLDPLLAAAGLPEQASYVIAFLLALALVVFLHMVVGEMAPKSWAISHPERSALVLALPFRAFARLARPALAALNAFANASLRLFKVKPVDELAQAHGPAELQMLLSASAEHGTLPPADERLLSAMLTLNNTTVDSVMIPPARIVTVDRHASAALVEHTARERGRSRLAVTGPAGAITGIVHVRDALKATTAGLDLTAGELATPPHRLRPGQSVMSAIRGMREHRAQVALVTDGANTVGLVALEDLLEQVIGQFDDETDPIIATHLSTQHTRR</sequence>
<dbReference type="EMBL" id="BONF01000018">
    <property type="protein sequence ID" value="GIF82161.1"/>
    <property type="molecule type" value="Genomic_DNA"/>
</dbReference>
<feature type="transmembrane region" description="Helical" evidence="9">
    <location>
        <begin position="6"/>
        <end position="28"/>
    </location>
</feature>
<gene>
    <name evidence="12" type="ORF">Cba03nite_35100</name>
</gene>
<keyword evidence="5 8" id="KW-1133">Transmembrane helix</keyword>
<dbReference type="PROSITE" id="PS51846">
    <property type="entry name" value="CNNM"/>
    <property type="match status" value="1"/>
</dbReference>
<proteinExistence type="predicted"/>
<feature type="transmembrane region" description="Helical" evidence="9">
    <location>
        <begin position="56"/>
        <end position="78"/>
    </location>
</feature>
<evidence type="ECO:0000313" key="12">
    <source>
        <dbReference type="EMBL" id="GIF82161.1"/>
    </source>
</evidence>
<name>A0A8J3JD45_9ACTN</name>
<evidence type="ECO:0000256" key="3">
    <source>
        <dbReference type="ARBA" id="ARBA00022692"/>
    </source>
</evidence>
<dbReference type="Pfam" id="PF00571">
    <property type="entry name" value="CBS"/>
    <property type="match status" value="1"/>
</dbReference>
<dbReference type="InterPro" id="IPR000644">
    <property type="entry name" value="CBS_dom"/>
</dbReference>
<reference evidence="12 13" key="1">
    <citation type="submission" date="2021-01" db="EMBL/GenBank/DDBJ databases">
        <title>Whole genome shotgun sequence of Catellatospora bangladeshensis NBRC 107357.</title>
        <authorList>
            <person name="Komaki H."/>
            <person name="Tamura T."/>
        </authorList>
    </citation>
    <scope>NUCLEOTIDE SEQUENCE [LARGE SCALE GENOMIC DNA]</scope>
    <source>
        <strain evidence="12 13">NBRC 107357</strain>
    </source>
</reference>
<evidence type="ECO:0000313" key="13">
    <source>
        <dbReference type="Proteomes" id="UP000601223"/>
    </source>
</evidence>
<dbReference type="CDD" id="cd04590">
    <property type="entry name" value="CBS_pair_CorC_HlyC_assoc"/>
    <property type="match status" value="1"/>
</dbReference>
<dbReference type="Proteomes" id="UP000601223">
    <property type="component" value="Unassembled WGS sequence"/>
</dbReference>
<protein>
    <submittedName>
        <fullName evidence="12">Membrane protein</fullName>
    </submittedName>
</protein>
<feature type="domain" description="CBS" evidence="10">
    <location>
        <begin position="221"/>
        <end position="279"/>
    </location>
</feature>
<dbReference type="PANTHER" id="PTHR43099">
    <property type="entry name" value="UPF0053 PROTEIN YRKA"/>
    <property type="match status" value="1"/>
</dbReference>
<evidence type="ECO:0000256" key="4">
    <source>
        <dbReference type="ARBA" id="ARBA00022737"/>
    </source>
</evidence>
<dbReference type="SUPFAM" id="SSF54631">
    <property type="entry name" value="CBS-domain pair"/>
    <property type="match status" value="1"/>
</dbReference>
<dbReference type="AlphaFoldDB" id="A0A8J3JD45"/>
<feature type="domain" description="CBS" evidence="10">
    <location>
        <begin position="284"/>
        <end position="340"/>
    </location>
</feature>
<keyword evidence="2" id="KW-1003">Cell membrane</keyword>
<dbReference type="Gene3D" id="3.10.580.10">
    <property type="entry name" value="CBS-domain"/>
    <property type="match status" value="1"/>
</dbReference>
<dbReference type="InterPro" id="IPR046342">
    <property type="entry name" value="CBS_dom_sf"/>
</dbReference>
<evidence type="ECO:0000256" key="6">
    <source>
        <dbReference type="ARBA" id="ARBA00023136"/>
    </source>
</evidence>
<dbReference type="PANTHER" id="PTHR43099:SF5">
    <property type="entry name" value="HLYC_CORC FAMILY TRANSPORTER"/>
    <property type="match status" value="1"/>
</dbReference>
<keyword evidence="3 8" id="KW-0812">Transmembrane</keyword>